<evidence type="ECO:0000313" key="2">
    <source>
        <dbReference type="Proteomes" id="UP000320055"/>
    </source>
</evidence>
<reference evidence="1 2" key="1">
    <citation type="submission" date="2019-01" db="EMBL/GenBank/DDBJ databases">
        <authorList>
            <person name="Brito A."/>
        </authorList>
    </citation>
    <scope>NUCLEOTIDE SEQUENCE [LARGE SCALE GENOMIC DNA]</scope>
    <source>
        <strain evidence="1">1</strain>
    </source>
</reference>
<dbReference type="EMBL" id="CAACVJ010000191">
    <property type="protein sequence ID" value="VEP14566.1"/>
    <property type="molecule type" value="Genomic_DNA"/>
</dbReference>
<name>A0A563VSW9_9CYAN</name>
<keyword evidence="2" id="KW-1185">Reference proteome</keyword>
<proteinExistence type="predicted"/>
<dbReference type="AlphaFoldDB" id="A0A563VSW9"/>
<gene>
    <name evidence="1" type="ORF">H1P_2700009</name>
</gene>
<organism evidence="1 2">
    <name type="scientific">Hyella patelloides LEGE 07179</name>
    <dbReference type="NCBI Taxonomy" id="945734"/>
    <lineage>
        <taxon>Bacteria</taxon>
        <taxon>Bacillati</taxon>
        <taxon>Cyanobacteriota</taxon>
        <taxon>Cyanophyceae</taxon>
        <taxon>Pleurocapsales</taxon>
        <taxon>Hyellaceae</taxon>
        <taxon>Hyella</taxon>
    </lineage>
</organism>
<dbReference type="Proteomes" id="UP000320055">
    <property type="component" value="Unassembled WGS sequence"/>
</dbReference>
<sequence length="59" mass="7147">MVNKITLFILQQNSRIISNLFYVLQIFVYNLRDKEEQDNNKSLDRQMIGRTNFVILREL</sequence>
<evidence type="ECO:0000313" key="1">
    <source>
        <dbReference type="EMBL" id="VEP14566.1"/>
    </source>
</evidence>
<accession>A0A563VSW9</accession>
<protein>
    <submittedName>
        <fullName evidence="1">Uncharacterized protein</fullName>
    </submittedName>
</protein>